<evidence type="ECO:0000313" key="1">
    <source>
        <dbReference type="EMBL" id="MBO0609117.1"/>
    </source>
</evidence>
<dbReference type="RefSeq" id="WP_207275070.1">
    <property type="nucleotide sequence ID" value="NZ_JAFMPK010000034.1"/>
</dbReference>
<keyword evidence="2" id="KW-1185">Reference proteome</keyword>
<proteinExistence type="predicted"/>
<protein>
    <submittedName>
        <fullName evidence="1">Uncharacterized protein</fullName>
    </submittedName>
</protein>
<sequence>MVSVLRWAFLEIRAVRYPAEARSGVVIGLAKMIRGAGAALFSISTINDVAARDERLRDLITQLATRSPGASRWIRQQLGSTQTGRPDLAAQITELPAVPQPTRVLEHERAEIRHLSWTSSRWPHGNRPTEFQAVLAIPDQHDVWRAAPITHTGPNRVLLTTTTYEVGGRSHRSTP</sequence>
<organism evidence="1 2">
    <name type="scientific">Myceligenerans salitolerans</name>
    <dbReference type="NCBI Taxonomy" id="1230528"/>
    <lineage>
        <taxon>Bacteria</taxon>
        <taxon>Bacillati</taxon>
        <taxon>Actinomycetota</taxon>
        <taxon>Actinomycetes</taxon>
        <taxon>Micrococcales</taxon>
        <taxon>Promicromonosporaceae</taxon>
        <taxon>Myceligenerans</taxon>
    </lineage>
</organism>
<reference evidence="2" key="1">
    <citation type="submission" date="2023-07" db="EMBL/GenBank/DDBJ databases">
        <title>Myceligenerans salitolerans sp. nov., a halotolerant actinomycete isolated from a salt lake in Xinjiang, China.</title>
        <authorList>
            <person name="Guan T."/>
        </authorList>
    </citation>
    <scope>NUCLEOTIDE SEQUENCE [LARGE SCALE GENOMIC DNA]</scope>
    <source>
        <strain evidence="2">XHU 5031</strain>
    </source>
</reference>
<gene>
    <name evidence="1" type="ORF">J0911_08735</name>
</gene>
<dbReference type="Proteomes" id="UP000664617">
    <property type="component" value="Unassembled WGS sequence"/>
</dbReference>
<evidence type="ECO:0000313" key="2">
    <source>
        <dbReference type="Proteomes" id="UP000664617"/>
    </source>
</evidence>
<comment type="caution">
    <text evidence="1">The sequence shown here is derived from an EMBL/GenBank/DDBJ whole genome shotgun (WGS) entry which is preliminary data.</text>
</comment>
<dbReference type="EMBL" id="JAFMPK010000034">
    <property type="protein sequence ID" value="MBO0609117.1"/>
    <property type="molecule type" value="Genomic_DNA"/>
</dbReference>
<accession>A0ABS3I7X7</accession>
<name>A0ABS3I7X7_9MICO</name>